<comment type="caution">
    <text evidence="1">The sequence shown here is derived from an EMBL/GenBank/DDBJ whole genome shotgun (WGS) entry which is preliminary data.</text>
</comment>
<dbReference type="EMBL" id="JAGKHQ010001600">
    <property type="protein sequence ID" value="KAG7454266.1"/>
    <property type="molecule type" value="Genomic_DNA"/>
</dbReference>
<evidence type="ECO:0000313" key="1">
    <source>
        <dbReference type="EMBL" id="KAG7454266.1"/>
    </source>
</evidence>
<protein>
    <submittedName>
        <fullName evidence="1">Uncharacterized protein</fullName>
    </submittedName>
</protein>
<name>A0AAV6PEI2_SOLSE</name>
<proteinExistence type="predicted"/>
<accession>A0AAV6PEI2</accession>
<organism evidence="1 2">
    <name type="scientific">Solea senegalensis</name>
    <name type="common">Senegalese sole</name>
    <dbReference type="NCBI Taxonomy" id="28829"/>
    <lineage>
        <taxon>Eukaryota</taxon>
        <taxon>Metazoa</taxon>
        <taxon>Chordata</taxon>
        <taxon>Craniata</taxon>
        <taxon>Vertebrata</taxon>
        <taxon>Euteleostomi</taxon>
        <taxon>Actinopterygii</taxon>
        <taxon>Neopterygii</taxon>
        <taxon>Teleostei</taxon>
        <taxon>Neoteleostei</taxon>
        <taxon>Acanthomorphata</taxon>
        <taxon>Carangaria</taxon>
        <taxon>Pleuronectiformes</taxon>
        <taxon>Pleuronectoidei</taxon>
        <taxon>Soleidae</taxon>
        <taxon>Solea</taxon>
    </lineage>
</organism>
<dbReference type="AlphaFoldDB" id="A0AAV6PEI2"/>
<keyword evidence="2" id="KW-1185">Reference proteome</keyword>
<gene>
    <name evidence="1" type="ORF">JOB18_023894</name>
</gene>
<sequence length="59" mass="6505">FRLRVGVCCFSGSSSNLCTSCPTSAPPSAGARERESERARGYWLQRSAAEENENMIHLQ</sequence>
<dbReference type="Proteomes" id="UP000693946">
    <property type="component" value="Unassembled WGS sequence"/>
</dbReference>
<reference evidence="1 2" key="1">
    <citation type="journal article" date="2021" name="Sci. Rep.">
        <title>Chromosome anchoring in Senegalese sole (Solea senegalensis) reveals sex-associated markers and genome rearrangements in flatfish.</title>
        <authorList>
            <person name="Guerrero-Cozar I."/>
            <person name="Gomez-Garrido J."/>
            <person name="Berbel C."/>
            <person name="Martinez-Blanch J.F."/>
            <person name="Alioto T."/>
            <person name="Claros M.G."/>
            <person name="Gagnaire P.A."/>
            <person name="Manchado M."/>
        </authorList>
    </citation>
    <scope>NUCLEOTIDE SEQUENCE [LARGE SCALE GENOMIC DNA]</scope>
    <source>
        <strain evidence="1">Sse05_10M</strain>
    </source>
</reference>
<evidence type="ECO:0000313" key="2">
    <source>
        <dbReference type="Proteomes" id="UP000693946"/>
    </source>
</evidence>
<feature type="non-terminal residue" evidence="1">
    <location>
        <position position="1"/>
    </location>
</feature>